<dbReference type="Gene3D" id="3.10.20.310">
    <property type="entry name" value="membrane protein fhac"/>
    <property type="match status" value="1"/>
</dbReference>
<dbReference type="Gene3D" id="2.40.160.50">
    <property type="entry name" value="membrane protein fhac: a member of the omp85/tpsb transporter family"/>
    <property type="match status" value="1"/>
</dbReference>
<evidence type="ECO:0000313" key="6">
    <source>
        <dbReference type="Proteomes" id="UP000199664"/>
    </source>
</evidence>
<evidence type="ECO:0000313" key="5">
    <source>
        <dbReference type="EMBL" id="SEK60952.1"/>
    </source>
</evidence>
<dbReference type="AlphaFoldDB" id="A0A1H7IGH6"/>
<evidence type="ECO:0000259" key="4">
    <source>
        <dbReference type="Pfam" id="PF01103"/>
    </source>
</evidence>
<keyword evidence="2" id="KW-1134">Transmembrane beta strand</keyword>
<dbReference type="InterPro" id="IPR039910">
    <property type="entry name" value="D15-like"/>
</dbReference>
<keyword evidence="6" id="KW-1185">Reference proteome</keyword>
<keyword evidence="3" id="KW-0472">Membrane</keyword>
<dbReference type="EMBL" id="FOAN01000001">
    <property type="protein sequence ID" value="SEK60952.1"/>
    <property type="molecule type" value="Genomic_DNA"/>
</dbReference>
<gene>
    <name evidence="5" type="ORF">SAMN04515666_101956</name>
</gene>
<dbReference type="PANTHER" id="PTHR12815:SF42">
    <property type="entry name" value="BACTERIAL SURFACE ANTIGEN (D15) DOMAIN-CONTAINING PROTEIN"/>
    <property type="match status" value="1"/>
</dbReference>
<organism evidence="5 6">
    <name type="scientific">Bosea lupini</name>
    <dbReference type="NCBI Taxonomy" id="1036779"/>
    <lineage>
        <taxon>Bacteria</taxon>
        <taxon>Pseudomonadati</taxon>
        <taxon>Pseudomonadota</taxon>
        <taxon>Alphaproteobacteria</taxon>
        <taxon>Hyphomicrobiales</taxon>
        <taxon>Boseaceae</taxon>
        <taxon>Bosea</taxon>
    </lineage>
</organism>
<reference evidence="6" key="1">
    <citation type="submission" date="2016-10" db="EMBL/GenBank/DDBJ databases">
        <authorList>
            <person name="Varghese N."/>
            <person name="Submissions S."/>
        </authorList>
    </citation>
    <scope>NUCLEOTIDE SEQUENCE [LARGE SCALE GENOMIC DNA]</scope>
    <source>
        <strain evidence="6">LMG 26383,CCUG 61248,R- 45681</strain>
    </source>
</reference>
<evidence type="ECO:0000256" key="1">
    <source>
        <dbReference type="ARBA" id="ARBA00004370"/>
    </source>
</evidence>
<dbReference type="PANTHER" id="PTHR12815">
    <property type="entry name" value="SORTING AND ASSEMBLY MACHINERY SAMM50 PROTEIN FAMILY MEMBER"/>
    <property type="match status" value="1"/>
</dbReference>
<sequence length="671" mass="71877">MRSWRRGRIGIAGGGLVAFAAMLAGEVSPARAFDLSSLDVFNLFGSKDKPPPVSETTLPYELKFELGDVPDAGALKRSLQDASLLYRLREDAPPDGETLARRAAADINPLIDALWAQGYFNAQVAIAVDGVAVTQAGEPPPGLAPTAERYRNRAPAPIVVTVDPGPQFSLRNVDIVPSGRRDPEAVIPDPGKVSGLVPGAPATSSSIRAAQAALVDYWRGKSRPLARVVEVRPVVDHAAKIMDVSVLVDPGPVAGFGDVSITETGDIPPEVIRSFIYLEPGEPYSPKALADTRKSIATIPAVGSVRIREDKGLDQAGNLPIFVEVNERPKRLLGFSARYSTIDGPAVKTYWEHRNLFGGAERLRLEASVFFAPRIDGTKIQRFGDFEPSDLGARFSASFLKPALGGSRNDLLIDATGVRERVGTNRYGGYTARYANVTAAIRHRFSDVFSIQAGIEAERGQTSDVLGQVDYMLVGVPLSLRYDSTDSQLDPTRGIRVAASVTPYAAFGDNAAPFIQSKASISGYYALDEDARYVLAGRIGLGSIAGADLDEVPATRRFYAGGGGSVRGYAYRTLSPLGPLNRLTGGRSLFEASVEARIKITNTIGIVPFFDAGMAFASQFPSFKEKMQYAAGLGLRYYTPIGPIRLDVAAPLNPRKGDKPVALYISIGQAF</sequence>
<accession>A0A1H7IGH6</accession>
<protein>
    <submittedName>
        <fullName evidence="5">Autotransporter secretion outer membrane protein TamA</fullName>
    </submittedName>
</protein>
<comment type="subcellular location">
    <subcellularLocation>
        <location evidence="1">Membrane</location>
    </subcellularLocation>
</comment>
<feature type="domain" description="Bacterial surface antigen (D15)" evidence="4">
    <location>
        <begin position="355"/>
        <end position="671"/>
    </location>
</feature>
<evidence type="ECO:0000256" key="2">
    <source>
        <dbReference type="ARBA" id="ARBA00022452"/>
    </source>
</evidence>
<evidence type="ECO:0000256" key="3">
    <source>
        <dbReference type="ARBA" id="ARBA00023136"/>
    </source>
</evidence>
<dbReference type="GO" id="GO:0019867">
    <property type="term" value="C:outer membrane"/>
    <property type="evidence" value="ECO:0007669"/>
    <property type="project" value="InterPro"/>
</dbReference>
<dbReference type="Pfam" id="PF01103">
    <property type="entry name" value="Omp85"/>
    <property type="match status" value="1"/>
</dbReference>
<proteinExistence type="predicted"/>
<name>A0A1H7IGH6_9HYPH</name>
<dbReference type="Proteomes" id="UP000199664">
    <property type="component" value="Unassembled WGS sequence"/>
</dbReference>
<keyword evidence="2" id="KW-0812">Transmembrane</keyword>
<dbReference type="STRING" id="1036779.SAMN04515666_101956"/>
<dbReference type="InterPro" id="IPR000184">
    <property type="entry name" value="Bac_surfAg_D15"/>
</dbReference>